<accession>A0A5J4T4A8</accession>
<dbReference type="AlphaFoldDB" id="A0A5J4T4A8"/>
<dbReference type="Pfam" id="PF00578">
    <property type="entry name" value="AhpC-TSA"/>
    <property type="match status" value="1"/>
</dbReference>
<dbReference type="PANTHER" id="PTHR42852:SF6">
    <property type="entry name" value="THIOL:DISULFIDE INTERCHANGE PROTEIN DSBE"/>
    <property type="match status" value="1"/>
</dbReference>
<dbReference type="InterPro" id="IPR036249">
    <property type="entry name" value="Thioredoxin-like_sf"/>
</dbReference>
<dbReference type="GO" id="GO:0016491">
    <property type="term" value="F:oxidoreductase activity"/>
    <property type="evidence" value="ECO:0007669"/>
    <property type="project" value="InterPro"/>
</dbReference>
<dbReference type="PROSITE" id="PS00194">
    <property type="entry name" value="THIOREDOXIN_1"/>
    <property type="match status" value="1"/>
</dbReference>
<dbReference type="PROSITE" id="PS51257">
    <property type="entry name" value="PROKAR_LIPOPROTEIN"/>
    <property type="match status" value="1"/>
</dbReference>
<evidence type="ECO:0000256" key="2">
    <source>
        <dbReference type="ARBA" id="ARBA00022748"/>
    </source>
</evidence>
<evidence type="ECO:0000313" key="6">
    <source>
        <dbReference type="EMBL" id="KAA6352581.1"/>
    </source>
</evidence>
<dbReference type="GO" id="GO:0030313">
    <property type="term" value="C:cell envelope"/>
    <property type="evidence" value="ECO:0007669"/>
    <property type="project" value="UniProtKB-SubCell"/>
</dbReference>
<keyword evidence="4" id="KW-0676">Redox-active center</keyword>
<dbReference type="CDD" id="cd02966">
    <property type="entry name" value="TlpA_like_family"/>
    <property type="match status" value="1"/>
</dbReference>
<evidence type="ECO:0000256" key="4">
    <source>
        <dbReference type="ARBA" id="ARBA00023284"/>
    </source>
</evidence>
<organism evidence="6">
    <name type="scientific">termite gut metagenome</name>
    <dbReference type="NCBI Taxonomy" id="433724"/>
    <lineage>
        <taxon>unclassified sequences</taxon>
        <taxon>metagenomes</taxon>
        <taxon>organismal metagenomes</taxon>
    </lineage>
</organism>
<comment type="caution">
    <text evidence="6">The sequence shown here is derived from an EMBL/GenBank/DDBJ whole genome shotgun (WGS) entry which is preliminary data.</text>
</comment>
<dbReference type="InterPro" id="IPR025380">
    <property type="entry name" value="DUF4369"/>
</dbReference>
<name>A0A5J4T4A8_9ZZZZ</name>
<dbReference type="PROSITE" id="PS51352">
    <property type="entry name" value="THIOREDOXIN_2"/>
    <property type="match status" value="1"/>
</dbReference>
<dbReference type="PANTHER" id="PTHR42852">
    <property type="entry name" value="THIOL:DISULFIDE INTERCHANGE PROTEIN DSBE"/>
    <property type="match status" value="1"/>
</dbReference>
<dbReference type="InterPro" id="IPR013766">
    <property type="entry name" value="Thioredoxin_domain"/>
</dbReference>
<gene>
    <name evidence="6" type="ORF">EZS27_000033</name>
</gene>
<proteinExistence type="predicted"/>
<dbReference type="EMBL" id="SNRY01000001">
    <property type="protein sequence ID" value="KAA6352581.1"/>
    <property type="molecule type" value="Genomic_DNA"/>
</dbReference>
<comment type="subcellular location">
    <subcellularLocation>
        <location evidence="1">Cell envelope</location>
    </subcellularLocation>
</comment>
<keyword evidence="2" id="KW-0201">Cytochrome c-type biogenesis</keyword>
<keyword evidence="3" id="KW-1015">Disulfide bond</keyword>
<dbReference type="Pfam" id="PF14289">
    <property type="entry name" value="DUF4369"/>
    <property type="match status" value="1"/>
</dbReference>
<evidence type="ECO:0000256" key="1">
    <source>
        <dbReference type="ARBA" id="ARBA00004196"/>
    </source>
</evidence>
<sequence length="363" mass="40485">MKKFVFLIAVMAIVLISCNQTGYTITGTIKGSADGDVVYLQSYANRLFDSLDSAIINNGSFTFKGVQDSAVNRYLSYKIDDKQVNKDFFLENGKIKATLEDTQSSITGTPLNDAYQTVKDRLGVINSQQASIYESVGDSTLTDEQKGIMLKEIDSLDYVIFSVIKEEIKSNITNAVGLYLAGMYNYFYTESSELDSLLSIVPENLKDNETIVRLTDLLATLKVTDIGQKFIDLEVKTPNEKLIKLSDYAGKGKVVLIDFWASWCPPCRDEMPNLVKVYNEYKKKGFEIVGISLDSNSEAWKNGIKQLNITWPQMSDLKGWSSEGAKLYGVRSIPQTILIDKEGAIIAKGLRGEELQKKLAEIL</sequence>
<dbReference type="InterPro" id="IPR000866">
    <property type="entry name" value="AhpC/TSA"/>
</dbReference>
<evidence type="ECO:0000256" key="3">
    <source>
        <dbReference type="ARBA" id="ARBA00023157"/>
    </source>
</evidence>
<dbReference type="SUPFAM" id="SSF52833">
    <property type="entry name" value="Thioredoxin-like"/>
    <property type="match status" value="1"/>
</dbReference>
<dbReference type="Gene3D" id="3.40.30.10">
    <property type="entry name" value="Glutaredoxin"/>
    <property type="match status" value="1"/>
</dbReference>
<protein>
    <submittedName>
        <fullName evidence="6">Thiol-disulfide oxidoreductase ResA</fullName>
    </submittedName>
</protein>
<dbReference type="GO" id="GO:0017004">
    <property type="term" value="P:cytochrome complex assembly"/>
    <property type="evidence" value="ECO:0007669"/>
    <property type="project" value="UniProtKB-KW"/>
</dbReference>
<dbReference type="InterPro" id="IPR017937">
    <property type="entry name" value="Thioredoxin_CS"/>
</dbReference>
<dbReference type="GO" id="GO:0016209">
    <property type="term" value="F:antioxidant activity"/>
    <property type="evidence" value="ECO:0007669"/>
    <property type="project" value="InterPro"/>
</dbReference>
<evidence type="ECO:0000259" key="5">
    <source>
        <dbReference type="PROSITE" id="PS51352"/>
    </source>
</evidence>
<feature type="domain" description="Thioredoxin" evidence="5">
    <location>
        <begin position="224"/>
        <end position="363"/>
    </location>
</feature>
<reference evidence="6" key="1">
    <citation type="submission" date="2019-03" db="EMBL/GenBank/DDBJ databases">
        <title>Single cell metagenomics reveals metabolic interactions within the superorganism composed of flagellate Streblomastix strix and complex community of Bacteroidetes bacteria on its surface.</title>
        <authorList>
            <person name="Treitli S.C."/>
            <person name="Kolisko M."/>
            <person name="Husnik F."/>
            <person name="Keeling P."/>
            <person name="Hampl V."/>
        </authorList>
    </citation>
    <scope>NUCLEOTIDE SEQUENCE</scope>
    <source>
        <strain evidence="6">STM</strain>
    </source>
</reference>
<dbReference type="InterPro" id="IPR050553">
    <property type="entry name" value="Thioredoxin_ResA/DsbE_sf"/>
</dbReference>